<protein>
    <submittedName>
        <fullName evidence="3">Gfo/Idh/MocA family oxidoreductase</fullName>
    </submittedName>
</protein>
<dbReference type="Gene3D" id="3.30.360.10">
    <property type="entry name" value="Dihydrodipicolinate Reductase, domain 2"/>
    <property type="match status" value="1"/>
</dbReference>
<dbReference type="PANTHER" id="PTHR43708">
    <property type="entry name" value="CONSERVED EXPRESSED OXIDOREDUCTASE (EUROFUNG)"/>
    <property type="match status" value="1"/>
</dbReference>
<dbReference type="InterPro" id="IPR051317">
    <property type="entry name" value="Gfo/Idh/MocA_oxidoreduct"/>
</dbReference>
<dbReference type="InterPro" id="IPR055170">
    <property type="entry name" value="GFO_IDH_MocA-like_dom"/>
</dbReference>
<dbReference type="Pfam" id="PF01408">
    <property type="entry name" value="GFO_IDH_MocA"/>
    <property type="match status" value="1"/>
</dbReference>
<dbReference type="Gene3D" id="3.40.50.720">
    <property type="entry name" value="NAD(P)-binding Rossmann-like Domain"/>
    <property type="match status" value="1"/>
</dbReference>
<dbReference type="GO" id="GO:0000166">
    <property type="term" value="F:nucleotide binding"/>
    <property type="evidence" value="ECO:0007669"/>
    <property type="project" value="InterPro"/>
</dbReference>
<dbReference type="InterPro" id="IPR000683">
    <property type="entry name" value="Gfo/Idh/MocA-like_OxRdtase_N"/>
</dbReference>
<evidence type="ECO:0000313" key="3">
    <source>
        <dbReference type="EMBL" id="MBB6729445.1"/>
    </source>
</evidence>
<reference evidence="3 4" key="1">
    <citation type="submission" date="2020-08" db="EMBL/GenBank/DDBJ databases">
        <title>Cohnella phylogeny.</title>
        <authorList>
            <person name="Dunlap C."/>
        </authorList>
    </citation>
    <scope>NUCLEOTIDE SEQUENCE [LARGE SCALE GENOMIC DNA]</scope>
    <source>
        <strain evidence="3 4">CBP 2801</strain>
    </source>
</reference>
<evidence type="ECO:0000313" key="4">
    <source>
        <dbReference type="Proteomes" id="UP000564644"/>
    </source>
</evidence>
<evidence type="ECO:0000259" key="2">
    <source>
        <dbReference type="Pfam" id="PF22725"/>
    </source>
</evidence>
<keyword evidence="4" id="KW-1185">Reference proteome</keyword>
<proteinExistence type="predicted"/>
<organism evidence="3 4">
    <name type="scientific">Cohnella zeiphila</name>
    <dbReference type="NCBI Taxonomy" id="2761120"/>
    <lineage>
        <taxon>Bacteria</taxon>
        <taxon>Bacillati</taxon>
        <taxon>Bacillota</taxon>
        <taxon>Bacilli</taxon>
        <taxon>Bacillales</taxon>
        <taxon>Paenibacillaceae</taxon>
        <taxon>Cohnella</taxon>
    </lineage>
</organism>
<evidence type="ECO:0000259" key="1">
    <source>
        <dbReference type="Pfam" id="PF01408"/>
    </source>
</evidence>
<dbReference type="PANTHER" id="PTHR43708:SF8">
    <property type="entry name" value="OXIDOREDUCTASE"/>
    <property type="match status" value="1"/>
</dbReference>
<accession>A0A7X0VTJ9</accession>
<feature type="domain" description="Gfo/Idh/MocA-like oxidoreductase N-terminal" evidence="1">
    <location>
        <begin position="4"/>
        <end position="112"/>
    </location>
</feature>
<dbReference type="Pfam" id="PF22725">
    <property type="entry name" value="GFO_IDH_MocA_C3"/>
    <property type="match status" value="1"/>
</dbReference>
<dbReference type="EMBL" id="JACJVO010000001">
    <property type="protein sequence ID" value="MBB6729445.1"/>
    <property type="molecule type" value="Genomic_DNA"/>
</dbReference>
<feature type="domain" description="GFO/IDH/MocA-like oxidoreductase" evidence="2">
    <location>
        <begin position="124"/>
        <end position="244"/>
    </location>
</feature>
<name>A0A7X0VTJ9_9BACL</name>
<dbReference type="AlphaFoldDB" id="A0A7X0VTJ9"/>
<dbReference type="SUPFAM" id="SSF55347">
    <property type="entry name" value="Glyceraldehyde-3-phosphate dehydrogenase-like, C-terminal domain"/>
    <property type="match status" value="1"/>
</dbReference>
<dbReference type="InterPro" id="IPR036291">
    <property type="entry name" value="NAD(P)-bd_dom_sf"/>
</dbReference>
<dbReference type="RefSeq" id="WP_185127111.1">
    <property type="nucleotide sequence ID" value="NZ_JACJVO010000001.1"/>
</dbReference>
<dbReference type="Proteomes" id="UP000564644">
    <property type="component" value="Unassembled WGS sequence"/>
</dbReference>
<comment type="caution">
    <text evidence="3">The sequence shown here is derived from an EMBL/GenBank/DDBJ whole genome shotgun (WGS) entry which is preliminary data.</text>
</comment>
<gene>
    <name evidence="3" type="ORF">H7C18_00860</name>
</gene>
<sequence>MKAILVGLGSAGFHWYKRLKERGLLGAVVERDPAMKSKMEGDPYPFYLTLQEALKREQADFVVNVTSPFAHTSINHAAFDYKLPVLSEKPISFDYLESVEVVRRAVRENIPFMIAENYRTWPYIRKIKRLLDAGAIGGVSSLDVRFFRYHHVARHYTVSLLDDIGVHHFDLIRYLSGAEGRAVFASLYRPVGGWEEAGAVLGAHAFIELNHGIKASYSASIAAKGSQTPWSGNWRIQGTEGAIELTDQIVYLTCGGERTRIDDFSDVNACDCLDEFLQSLREGRPAETSGEEYLKTQALVHSARQSHLSRRTVPAELPDVRGS</sequence>
<dbReference type="SUPFAM" id="SSF51735">
    <property type="entry name" value="NAD(P)-binding Rossmann-fold domains"/>
    <property type="match status" value="1"/>
</dbReference>